<proteinExistence type="predicted"/>
<sequence>MGTIDGISHEIAKTTISPLSKATSELARVSTEILSGLSVNGDGSITANLEKIGNDLEMSLIEPLGGLANKTVLLQACLVNLVGRAEEIMRPSPDMKNTQVILDKMAADAIQLQREINRAVSEIPPTAGESLMFLNGLGKETNRMRGVIESLQKKVELIQDNAVLLERKQALEKKISALKTKVLDKA</sequence>
<organism evidence="1 2">
    <name type="scientific">Mycoavidus cysteinexigens</name>
    <dbReference type="NCBI Taxonomy" id="1553431"/>
    <lineage>
        <taxon>Bacteria</taxon>
        <taxon>Pseudomonadati</taxon>
        <taxon>Pseudomonadota</taxon>
        <taxon>Betaproteobacteria</taxon>
        <taxon>Burkholderiales</taxon>
        <taxon>Burkholderiaceae</taxon>
        <taxon>Mycoavidus</taxon>
    </lineage>
</organism>
<dbReference type="AlphaFoldDB" id="A0A2Z6EUH1"/>
<keyword evidence="2" id="KW-1185">Reference proteome</keyword>
<dbReference type="EMBL" id="AP018150">
    <property type="protein sequence ID" value="BBE09072.1"/>
    <property type="molecule type" value="Genomic_DNA"/>
</dbReference>
<evidence type="ECO:0000313" key="2">
    <source>
        <dbReference type="Proteomes" id="UP000282597"/>
    </source>
</evidence>
<reference evidence="1 2" key="1">
    <citation type="journal article" date="2018" name="Microbes Environ.">
        <title>Comparative Genomic Insights into Endofungal Lifestyles of Two Bacterial Endosymbionts, Mycoavidus cysteinexigens and Burkholderia rhizoxinica.</title>
        <authorList>
            <person name="Sharmin D."/>
            <person name="Guo Y."/>
            <person name="Nishizawa T."/>
            <person name="Ohshima S."/>
            <person name="Sato Y."/>
            <person name="Takashima Y."/>
            <person name="Narisawa K."/>
            <person name="Ohta H."/>
        </authorList>
    </citation>
    <scope>NUCLEOTIDE SEQUENCE [LARGE SCALE GENOMIC DNA]</scope>
    <source>
        <strain evidence="1 2">B1-EB</strain>
    </source>
</reference>
<evidence type="ECO:0000313" key="1">
    <source>
        <dbReference type="EMBL" id="BBE09072.1"/>
    </source>
</evidence>
<protein>
    <submittedName>
        <fullName evidence="1">Uncharacterized protein</fullName>
    </submittedName>
</protein>
<name>A0A2Z6EUH1_9BURK</name>
<dbReference type="RefSeq" id="WP_045362581.1">
    <property type="nucleotide sequence ID" value="NZ_AP018150.1"/>
</dbReference>
<accession>A0A2Z6EUH1</accession>
<dbReference type="Proteomes" id="UP000282597">
    <property type="component" value="Chromosome"/>
</dbReference>
<dbReference type="KEGG" id="mcys:MCB1EB_0911"/>
<gene>
    <name evidence="1" type="ORF">MCB1EB_0911</name>
</gene>